<dbReference type="EMBL" id="JARXVH010000010">
    <property type="protein sequence ID" value="MDH6218770.1"/>
    <property type="molecule type" value="Genomic_DNA"/>
</dbReference>
<evidence type="ECO:0008006" key="6">
    <source>
        <dbReference type="Google" id="ProtNLM"/>
    </source>
</evidence>
<evidence type="ECO:0000313" key="5">
    <source>
        <dbReference type="Proteomes" id="UP001160499"/>
    </source>
</evidence>
<dbReference type="Pfam" id="PF19916">
    <property type="entry name" value="VMAP-M0"/>
    <property type="match status" value="1"/>
</dbReference>
<dbReference type="RefSeq" id="WP_280879620.1">
    <property type="nucleotide sequence ID" value="NZ_JARXVH010000010.1"/>
</dbReference>
<feature type="domain" description="vWA-MoxR associated protein middle region 0" evidence="1">
    <location>
        <begin position="120"/>
        <end position="221"/>
    </location>
</feature>
<feature type="domain" description="Effector-associated" evidence="2">
    <location>
        <begin position="24"/>
        <end position="97"/>
    </location>
</feature>
<dbReference type="Pfam" id="PF19956">
    <property type="entry name" value="EAD2"/>
    <property type="match status" value="1"/>
</dbReference>
<feature type="domain" description="vWA-MoxR associated protein C-terminal" evidence="3">
    <location>
        <begin position="253"/>
        <end position="492"/>
    </location>
</feature>
<evidence type="ECO:0000259" key="2">
    <source>
        <dbReference type="Pfam" id="PF19956"/>
    </source>
</evidence>
<dbReference type="InterPro" id="IPR045450">
    <property type="entry name" value="VMAP_C"/>
</dbReference>
<comment type="caution">
    <text evidence="4">The sequence shown here is derived from an EMBL/GenBank/DDBJ whole genome shotgun (WGS) entry which is preliminary data.</text>
</comment>
<gene>
    <name evidence="4" type="ORF">M2283_006104</name>
</gene>
<evidence type="ECO:0000259" key="1">
    <source>
        <dbReference type="Pfam" id="PF19916"/>
    </source>
</evidence>
<dbReference type="Proteomes" id="UP001160499">
    <property type="component" value="Unassembled WGS sequence"/>
</dbReference>
<evidence type="ECO:0000259" key="3">
    <source>
        <dbReference type="Pfam" id="PF20028"/>
    </source>
</evidence>
<reference evidence="4 5" key="1">
    <citation type="submission" date="2023-04" db="EMBL/GenBank/DDBJ databases">
        <title>Forest soil microbial communities from Buena Vista Peninsula, Colon Province, Panama.</title>
        <authorList>
            <person name="Bouskill N."/>
        </authorList>
    </citation>
    <scope>NUCLEOTIDE SEQUENCE [LARGE SCALE GENOMIC DNA]</scope>
    <source>
        <strain evidence="4 5">GGS1</strain>
    </source>
</reference>
<keyword evidence="5" id="KW-1185">Reference proteome</keyword>
<protein>
    <recommendedName>
        <fullName evidence="6">Helicase XPB/Ssl2 N-terminal domain-containing protein</fullName>
    </recommendedName>
</protein>
<proteinExistence type="predicted"/>
<name>A0ABT6LS90_9ACTN</name>
<dbReference type="InterPro" id="IPR045555">
    <property type="entry name" value="VMAP-M0"/>
</dbReference>
<dbReference type="Pfam" id="PF20028">
    <property type="entry name" value="VMAP-C"/>
    <property type="match status" value="1"/>
</dbReference>
<evidence type="ECO:0000313" key="4">
    <source>
        <dbReference type="EMBL" id="MDH6218770.1"/>
    </source>
</evidence>
<organism evidence="4 5">
    <name type="scientific">Streptomyces pseudovenezuelae</name>
    <dbReference type="NCBI Taxonomy" id="67350"/>
    <lineage>
        <taxon>Bacteria</taxon>
        <taxon>Bacillati</taxon>
        <taxon>Actinomycetota</taxon>
        <taxon>Actinomycetes</taxon>
        <taxon>Kitasatosporales</taxon>
        <taxon>Streptomycetaceae</taxon>
        <taxon>Streptomyces</taxon>
        <taxon>Streptomyces aurantiacus group</taxon>
    </lineage>
</organism>
<accession>A0ABT6LS90</accession>
<dbReference type="InterPro" id="IPR045431">
    <property type="entry name" value="EAD2"/>
</dbReference>
<sequence length="521" mass="56785">METAAGLSEFGRAPGRDLLFRLTEALCGLGCLEDQAGRTYFATLLSEQLNLRVDLRGVKQREDVIAMARAALSVMAGERILIDVVRVFEGASVADRFEQLLTSPAASTGIASPLFGPLTEEDVGSALALLDDAETRLSEIGLRDGLAGELHLDLPLHLSVIQLFSFVLELNVQPDGLPPAVLLMEHAAQQSRTPGRRLSFSAWAHRWADRAGLLAELEQRRSERSVVTTDASIPRCLVVAVDPARDGSGDIVVRPWLNTVPGRWHPQPAEPETTGLDGLGPAVERALRQVIRLSPRRQEQVPLGVPQSPPYVEFVLPYDLLNHDVAGLKLRSGDGKPLPLALKYGVHLRSLERMRTDDALVRTQWLERWNTLQSQGVGVHGWQARDADRLDEWLASLAAEPSRTAVVIDAPDGGAATDALKAAIAEGVGLAVWDRRGEFLEERREVVTAVFAAVPACAQIPIAIHRLRRTAELDVAGLLLLGRHIAFFWDDPYRLVDIQVVVDDVAVSGKSAESTDSEESP</sequence>